<evidence type="ECO:0000256" key="1">
    <source>
        <dbReference type="ARBA" id="ARBA00004496"/>
    </source>
</evidence>
<dbReference type="GO" id="GO:0045936">
    <property type="term" value="P:negative regulation of phosphate metabolic process"/>
    <property type="evidence" value="ECO:0007669"/>
    <property type="project" value="InterPro"/>
</dbReference>
<dbReference type="PIRSF" id="PIRSF003107">
    <property type="entry name" value="PhoU"/>
    <property type="match status" value="1"/>
</dbReference>
<dbReference type="GO" id="GO:0005737">
    <property type="term" value="C:cytoplasm"/>
    <property type="evidence" value="ECO:0007669"/>
    <property type="project" value="UniProtKB-SubCell"/>
</dbReference>
<comment type="function">
    <text evidence="7">Plays a role in the regulation of phosphate uptake.</text>
</comment>
<comment type="subunit">
    <text evidence="3 7">Homodimer.</text>
</comment>
<dbReference type="FunFam" id="1.20.58.220:FF:000004">
    <property type="entry name" value="Phosphate-specific transport system accessory protein PhoU"/>
    <property type="match status" value="1"/>
</dbReference>
<dbReference type="InterPro" id="IPR026022">
    <property type="entry name" value="PhoU_dom"/>
</dbReference>
<dbReference type="Proteomes" id="UP000014417">
    <property type="component" value="Unassembled WGS sequence"/>
</dbReference>
<dbReference type="Gene3D" id="1.20.58.220">
    <property type="entry name" value="Phosphate transport system protein phou homolog 2, domain 2"/>
    <property type="match status" value="1"/>
</dbReference>
<organism evidence="9 10">
    <name type="scientific">Propionimicrobium lymphophilum ACS-093-V-SCH5</name>
    <dbReference type="NCBI Taxonomy" id="883161"/>
    <lineage>
        <taxon>Bacteria</taxon>
        <taxon>Bacillati</taxon>
        <taxon>Actinomycetota</taxon>
        <taxon>Actinomycetes</taxon>
        <taxon>Propionibacteriales</taxon>
        <taxon>Propionibacteriaceae</taxon>
        <taxon>Propionimicrobium</taxon>
    </lineage>
</organism>
<keyword evidence="6 7" id="KW-0592">Phosphate transport</keyword>
<name>S2W7A4_9ACTN</name>
<keyword evidence="4 7" id="KW-0813">Transport</keyword>
<evidence type="ECO:0000256" key="2">
    <source>
        <dbReference type="ARBA" id="ARBA00008107"/>
    </source>
</evidence>
<dbReference type="InterPro" id="IPR028366">
    <property type="entry name" value="PhoU"/>
</dbReference>
<reference evidence="9 10" key="1">
    <citation type="submission" date="2013-04" db="EMBL/GenBank/DDBJ databases">
        <title>The Genome Sequence of Propionimicrobium lymphophilum ACS-093-V-SCH5.</title>
        <authorList>
            <consortium name="The Broad Institute Genomics Platform"/>
            <person name="Earl A."/>
            <person name="Ward D."/>
            <person name="Feldgarden M."/>
            <person name="Gevers D."/>
            <person name="Saerens B."/>
            <person name="Vaneechoutte M."/>
            <person name="Walker B."/>
            <person name="Young S."/>
            <person name="Zeng Q."/>
            <person name="Gargeya S."/>
            <person name="Fitzgerald M."/>
            <person name="Haas B."/>
            <person name="Abouelleil A."/>
            <person name="Allen A.W."/>
            <person name="Alvarado L."/>
            <person name="Arachchi H.M."/>
            <person name="Berlin A.M."/>
            <person name="Chapman S.B."/>
            <person name="Gainer-Dewar J."/>
            <person name="Goldberg J."/>
            <person name="Griggs A."/>
            <person name="Gujja S."/>
            <person name="Hansen M."/>
            <person name="Howarth C."/>
            <person name="Imamovic A."/>
            <person name="Ireland A."/>
            <person name="Larimer J."/>
            <person name="McCowan C."/>
            <person name="Murphy C."/>
            <person name="Pearson M."/>
            <person name="Poon T.W."/>
            <person name="Priest M."/>
            <person name="Roberts A."/>
            <person name="Saif S."/>
            <person name="Shea T."/>
            <person name="Sisk P."/>
            <person name="Sykes S."/>
            <person name="Wortman J."/>
            <person name="Nusbaum C."/>
            <person name="Birren B."/>
        </authorList>
    </citation>
    <scope>NUCLEOTIDE SEQUENCE [LARGE SCALE GENOMIC DNA]</scope>
    <source>
        <strain evidence="9 10">ACS-093-V-SCH5</strain>
    </source>
</reference>
<accession>S2W7A4</accession>
<evidence type="ECO:0000256" key="4">
    <source>
        <dbReference type="ARBA" id="ARBA00022448"/>
    </source>
</evidence>
<dbReference type="AlphaFoldDB" id="S2W7A4"/>
<dbReference type="NCBIfam" id="TIGR02135">
    <property type="entry name" value="phoU_full"/>
    <property type="match status" value="1"/>
</dbReference>
<evidence type="ECO:0000313" key="10">
    <source>
        <dbReference type="Proteomes" id="UP000014417"/>
    </source>
</evidence>
<protein>
    <recommendedName>
        <fullName evidence="7">Phosphate-specific transport system accessory protein PhoU</fullName>
    </recommendedName>
</protein>
<evidence type="ECO:0000256" key="5">
    <source>
        <dbReference type="ARBA" id="ARBA00022490"/>
    </source>
</evidence>
<dbReference type="HOGENOM" id="CLU_078518_1_0_11"/>
<dbReference type="STRING" id="883161.HMPREF9306_00115"/>
<evidence type="ECO:0000256" key="3">
    <source>
        <dbReference type="ARBA" id="ARBA00011738"/>
    </source>
</evidence>
<comment type="subcellular location">
    <subcellularLocation>
        <location evidence="1 7">Cytoplasm</location>
    </subcellularLocation>
</comment>
<evidence type="ECO:0000256" key="7">
    <source>
        <dbReference type="PIRNR" id="PIRNR003107"/>
    </source>
</evidence>
<dbReference type="OrthoDB" id="9814256at2"/>
<feature type="domain" description="PhoU" evidence="8">
    <location>
        <begin position="122"/>
        <end position="203"/>
    </location>
</feature>
<sequence length="221" mass="24668">MRELYRSELQEIVNDLVVMSDSVQIAVRDATTALLDVNLSVAERVISSDVRIDQVHDHVEYQAFSLMATQGPVAGELRTLVASIQMVAELGRMGDLAAHVAKIARLRYPNRAVPDGLVENFRNMSSIAQDMVGIAGRVLAERDADEAEKLVTEDDQMDKLRSDQFRMMVGNDWPYSVEEAVDVALLGRYYERIADHAVAIGKRTIYIITGEMPEGEDWPTT</sequence>
<gene>
    <name evidence="9" type="ORF">HMPREF9306_00115</name>
</gene>
<dbReference type="PANTHER" id="PTHR42930">
    <property type="entry name" value="PHOSPHATE-SPECIFIC TRANSPORT SYSTEM ACCESSORY PROTEIN PHOU"/>
    <property type="match status" value="1"/>
</dbReference>
<dbReference type="SUPFAM" id="SSF109755">
    <property type="entry name" value="PhoU-like"/>
    <property type="match status" value="1"/>
</dbReference>
<dbReference type="RefSeq" id="WP_016454976.1">
    <property type="nucleotide sequence ID" value="NZ_KE150269.1"/>
</dbReference>
<dbReference type="PANTHER" id="PTHR42930:SF3">
    <property type="entry name" value="PHOSPHATE-SPECIFIC TRANSPORT SYSTEM ACCESSORY PROTEIN PHOU"/>
    <property type="match status" value="1"/>
</dbReference>
<comment type="similarity">
    <text evidence="2 7">Belongs to the PhoU family.</text>
</comment>
<dbReference type="EMBL" id="AGZR01000001">
    <property type="protein sequence ID" value="EPD34080.1"/>
    <property type="molecule type" value="Genomic_DNA"/>
</dbReference>
<dbReference type="PATRIC" id="fig|883161.3.peg.119"/>
<evidence type="ECO:0000259" key="8">
    <source>
        <dbReference type="Pfam" id="PF01895"/>
    </source>
</evidence>
<feature type="domain" description="PhoU" evidence="8">
    <location>
        <begin position="19"/>
        <end position="103"/>
    </location>
</feature>
<comment type="caution">
    <text evidence="9">The sequence shown here is derived from an EMBL/GenBank/DDBJ whole genome shotgun (WGS) entry which is preliminary data.</text>
</comment>
<keyword evidence="5 7" id="KW-0963">Cytoplasm</keyword>
<evidence type="ECO:0000313" key="9">
    <source>
        <dbReference type="EMBL" id="EPD34080.1"/>
    </source>
</evidence>
<keyword evidence="10" id="KW-1185">Reference proteome</keyword>
<dbReference type="Pfam" id="PF01895">
    <property type="entry name" value="PhoU"/>
    <property type="match status" value="2"/>
</dbReference>
<dbReference type="GO" id="GO:0006817">
    <property type="term" value="P:phosphate ion transport"/>
    <property type="evidence" value="ECO:0007669"/>
    <property type="project" value="UniProtKB-KW"/>
</dbReference>
<evidence type="ECO:0000256" key="6">
    <source>
        <dbReference type="ARBA" id="ARBA00022592"/>
    </source>
</evidence>
<dbReference type="InterPro" id="IPR038078">
    <property type="entry name" value="PhoU-like_sf"/>
</dbReference>
<dbReference type="GO" id="GO:0030643">
    <property type="term" value="P:intracellular phosphate ion homeostasis"/>
    <property type="evidence" value="ECO:0007669"/>
    <property type="project" value="InterPro"/>
</dbReference>
<proteinExistence type="inferred from homology"/>